<sequence>MHYATLRCTVPAPNHEYPPRTRRNTIEPSGRHPPHMIQLVRASQQQQYANEYLDDRSSFVRAQKAEEERIQQDMERAARAQRRKVARGRAQPRSGDVRRPDGVPHLHRTDGIDERGRLEAFQFPRFDTRAQPRPRPLIFPVAPRHVAPMPSPKRLAPLPRFNPFVRARSESLSSVVEGEQPARDDPGKRKRNASVSALFARIHREAEHMRQRRGY</sequence>
<dbReference type="EMBL" id="JARJCN010000002">
    <property type="protein sequence ID" value="KAJ7103323.1"/>
    <property type="molecule type" value="Genomic_DNA"/>
</dbReference>
<gene>
    <name evidence="2" type="ORF">B0H15DRAFT_811839</name>
</gene>
<keyword evidence="3" id="KW-1185">Reference proteome</keyword>
<protein>
    <submittedName>
        <fullName evidence="2">Uncharacterized protein</fullName>
    </submittedName>
</protein>
<dbReference type="Proteomes" id="UP001222325">
    <property type="component" value="Unassembled WGS sequence"/>
</dbReference>
<feature type="compositionally biased region" description="Basic and acidic residues" evidence="1">
    <location>
        <begin position="67"/>
        <end position="78"/>
    </location>
</feature>
<feature type="compositionally biased region" description="Basic and acidic residues" evidence="1">
    <location>
        <begin position="95"/>
        <end position="109"/>
    </location>
</feature>
<evidence type="ECO:0000313" key="2">
    <source>
        <dbReference type="EMBL" id="KAJ7103323.1"/>
    </source>
</evidence>
<dbReference type="AlphaFoldDB" id="A0AAD6XXN7"/>
<reference evidence="2" key="1">
    <citation type="submission" date="2023-03" db="EMBL/GenBank/DDBJ databases">
        <title>Massive genome expansion in bonnet fungi (Mycena s.s.) driven by repeated elements and novel gene families across ecological guilds.</title>
        <authorList>
            <consortium name="Lawrence Berkeley National Laboratory"/>
            <person name="Harder C.B."/>
            <person name="Miyauchi S."/>
            <person name="Viragh M."/>
            <person name="Kuo A."/>
            <person name="Thoen E."/>
            <person name="Andreopoulos B."/>
            <person name="Lu D."/>
            <person name="Skrede I."/>
            <person name="Drula E."/>
            <person name="Henrissat B."/>
            <person name="Morin E."/>
            <person name="Kohler A."/>
            <person name="Barry K."/>
            <person name="LaButti K."/>
            <person name="Morin E."/>
            <person name="Salamov A."/>
            <person name="Lipzen A."/>
            <person name="Mereny Z."/>
            <person name="Hegedus B."/>
            <person name="Baldrian P."/>
            <person name="Stursova M."/>
            <person name="Weitz H."/>
            <person name="Taylor A."/>
            <person name="Grigoriev I.V."/>
            <person name="Nagy L.G."/>
            <person name="Martin F."/>
            <person name="Kauserud H."/>
        </authorList>
    </citation>
    <scope>NUCLEOTIDE SEQUENCE</scope>
    <source>
        <strain evidence="2">CBHHK173m</strain>
    </source>
</reference>
<feature type="region of interest" description="Disordered" evidence="1">
    <location>
        <begin position="169"/>
        <end position="194"/>
    </location>
</feature>
<evidence type="ECO:0000256" key="1">
    <source>
        <dbReference type="SAM" id="MobiDB-lite"/>
    </source>
</evidence>
<evidence type="ECO:0000313" key="3">
    <source>
        <dbReference type="Proteomes" id="UP001222325"/>
    </source>
</evidence>
<name>A0AAD6XXN7_9AGAR</name>
<proteinExistence type="predicted"/>
<comment type="caution">
    <text evidence="2">The sequence shown here is derived from an EMBL/GenBank/DDBJ whole genome shotgun (WGS) entry which is preliminary data.</text>
</comment>
<organism evidence="2 3">
    <name type="scientific">Mycena belliarum</name>
    <dbReference type="NCBI Taxonomy" id="1033014"/>
    <lineage>
        <taxon>Eukaryota</taxon>
        <taxon>Fungi</taxon>
        <taxon>Dikarya</taxon>
        <taxon>Basidiomycota</taxon>
        <taxon>Agaricomycotina</taxon>
        <taxon>Agaricomycetes</taxon>
        <taxon>Agaricomycetidae</taxon>
        <taxon>Agaricales</taxon>
        <taxon>Marasmiineae</taxon>
        <taxon>Mycenaceae</taxon>
        <taxon>Mycena</taxon>
    </lineage>
</organism>
<feature type="region of interest" description="Disordered" evidence="1">
    <location>
        <begin position="67"/>
        <end position="109"/>
    </location>
</feature>
<accession>A0AAD6XXN7</accession>
<feature type="region of interest" description="Disordered" evidence="1">
    <location>
        <begin position="1"/>
        <end position="32"/>
    </location>
</feature>